<dbReference type="Pfam" id="PF05521">
    <property type="entry name" value="Phage_HCP"/>
    <property type="match status" value="1"/>
</dbReference>
<sequence length="111" mass="12710">MSRMHLDPGELRTEMILQKAETSSDGTGGHTENWVEVATVFARVEPLRAQSRFGAGQYLESVTHRVTLRFREDVRSGMRFLKHGRALEIINVQDADESGRYLICYVREEGR</sequence>
<dbReference type="Proteomes" id="UP001149009">
    <property type="component" value="Unassembled WGS sequence"/>
</dbReference>
<dbReference type="NCBIfam" id="TIGR01563">
    <property type="entry name" value="gp16_SPP1"/>
    <property type="match status" value="1"/>
</dbReference>
<protein>
    <submittedName>
        <fullName evidence="1">Phage head closure protein</fullName>
    </submittedName>
</protein>
<proteinExistence type="predicted"/>
<organism evidence="1 2">
    <name type="scientific">Chelativorans petroleitrophicus</name>
    <dbReference type="NCBI Taxonomy" id="2975484"/>
    <lineage>
        <taxon>Bacteria</taxon>
        <taxon>Pseudomonadati</taxon>
        <taxon>Pseudomonadota</taxon>
        <taxon>Alphaproteobacteria</taxon>
        <taxon>Hyphomicrobiales</taxon>
        <taxon>Phyllobacteriaceae</taxon>
        <taxon>Chelativorans</taxon>
    </lineage>
</organism>
<dbReference type="InterPro" id="IPR038666">
    <property type="entry name" value="SSP1_head-tail_sf"/>
</dbReference>
<keyword evidence="2" id="KW-1185">Reference proteome</keyword>
<evidence type="ECO:0000313" key="2">
    <source>
        <dbReference type="Proteomes" id="UP001149009"/>
    </source>
</evidence>
<dbReference type="AlphaFoldDB" id="A0A9X2XC36"/>
<comment type="caution">
    <text evidence="1">The sequence shown here is derived from an EMBL/GenBank/DDBJ whole genome shotgun (WGS) entry which is preliminary data.</text>
</comment>
<dbReference type="RefSeq" id="WP_261516563.1">
    <property type="nucleotide sequence ID" value="NZ_JAODNV010000017.1"/>
</dbReference>
<reference evidence="1" key="1">
    <citation type="submission" date="2022-08" db="EMBL/GenBank/DDBJ databases">
        <title>Chelativorans sichuanense sp. nov., a paraffin oil-degrading bacterium isolated from a mixture of oil-based drill cuttings and paddy soil.</title>
        <authorList>
            <person name="Yu J."/>
            <person name="Liu H."/>
            <person name="Chen Q."/>
        </authorList>
    </citation>
    <scope>NUCLEOTIDE SEQUENCE</scope>
    <source>
        <strain evidence="1">SCAU 2101</strain>
    </source>
</reference>
<dbReference type="EMBL" id="JAODNV010000017">
    <property type="protein sequence ID" value="MCT8991635.1"/>
    <property type="molecule type" value="Genomic_DNA"/>
</dbReference>
<name>A0A9X2XC36_9HYPH</name>
<gene>
    <name evidence="1" type="ORF">NYR54_15255</name>
</gene>
<dbReference type="InterPro" id="IPR008767">
    <property type="entry name" value="Phage_SPP1_head-tail_adaptor"/>
</dbReference>
<dbReference type="Gene3D" id="2.40.10.270">
    <property type="entry name" value="Bacteriophage SPP1 head-tail adaptor protein"/>
    <property type="match status" value="1"/>
</dbReference>
<evidence type="ECO:0000313" key="1">
    <source>
        <dbReference type="EMBL" id="MCT8991635.1"/>
    </source>
</evidence>
<accession>A0A9X2XC36</accession>